<protein>
    <recommendedName>
        <fullName evidence="4">Lipoprotein</fullName>
    </recommendedName>
</protein>
<name>A0A222ENW9_9MOLU</name>
<proteinExistence type="predicted"/>
<dbReference type="InterPro" id="IPR054816">
    <property type="entry name" value="Lipoprotein_mollicutes-type_CS"/>
</dbReference>
<dbReference type="NCBIfam" id="NF038029">
    <property type="entry name" value="LP_plasma"/>
    <property type="match status" value="1"/>
</dbReference>
<dbReference type="RefSeq" id="WP_094048307.1">
    <property type="nucleotide sequence ID" value="NZ_CP022535.1"/>
</dbReference>
<accession>A0A222ENW9</accession>
<reference evidence="2 3" key="1">
    <citation type="submission" date="2017-07" db="EMBL/GenBank/DDBJ databases">
        <title>Complete genome sequence of Spiroplasma corruscae EC-1 (DSM 19793).</title>
        <authorList>
            <person name="Tsai Y.-M."/>
            <person name="Lo W.-S."/>
            <person name="Kuo C.-H."/>
        </authorList>
    </citation>
    <scope>NUCLEOTIDE SEQUENCE [LARGE SCALE GENOMIC DNA]</scope>
    <source>
        <strain evidence="2 3">EC-1</strain>
    </source>
</reference>
<dbReference type="EMBL" id="CP022535">
    <property type="protein sequence ID" value="ASP27983.1"/>
    <property type="molecule type" value="Genomic_DNA"/>
</dbReference>
<gene>
    <name evidence="2" type="ORF">SCORR_v1c02080</name>
</gene>
<dbReference type="OrthoDB" id="394582at2"/>
<keyword evidence="1" id="KW-0732">Signal</keyword>
<dbReference type="KEGG" id="scou:SCORR_v1c02080"/>
<dbReference type="PROSITE" id="PS51257">
    <property type="entry name" value="PROKAR_LIPOPROTEIN"/>
    <property type="match status" value="1"/>
</dbReference>
<dbReference type="AlphaFoldDB" id="A0A222ENW9"/>
<evidence type="ECO:0000313" key="3">
    <source>
        <dbReference type="Proteomes" id="UP000203229"/>
    </source>
</evidence>
<feature type="chain" id="PRO_5012758962" description="Lipoprotein" evidence="1">
    <location>
        <begin position="24"/>
        <end position="755"/>
    </location>
</feature>
<keyword evidence="3" id="KW-1185">Reference proteome</keyword>
<sequence length="755" mass="85890">MKKLLTLLSSVSMIVTTAQVVVACTSKYDQKDVDGNSILVQFLNSLDGKAQIKANDVLDKLINASSGVKNREKFSIDLLKMFNLSVMANASTNYGADGKTEYKLDQNNPYYLNNLENILIDRFKTLSADVDRQIQNEKDKYKNEHAGKWEEEWNKMLVNKYSVYQTDTKDMDRDFLEQKYKADILLSDSSNNVSKILLDILLNTDQQGVTWVSKTTVQEKYKNLYLAGDDETKLNSIFNSDPNVLNQIFNSKQDSSKKWTNTMVANKTNWDKLKGEIGQNYTEMKTDVPLDLTKLSVTDATSRKGFVSNSQRFFLDQWYTTQAPLAISEITIPFADDHKFDDGVSASSFENKTYTDYQADIAKLFNELKGKEDKGVTDSKWRKYMSEGSISGLLDGKGTIKKYDKLLTLSDSSDFTQDLRSAVYDYVLNIDKEGKLDKISGVDLRSDEQTNELNFISKINRSASESKNFYGVLNDGRLILVDTSGLHIINIDGYKYLKDNIDSKLESTKGVNVEDGIINEDTLSELEKFKNFHKLTNNEKIAYIQSEVENDQNYFTKLNSHITNPYEQYLVNTSLIKGLDGAATSFDAMSEVKDWVKIESSTDASKYSWSSSVFDYFYTISTDKAKDQRDFINRFIVFNSIDDSNGNAYNLGDKFSSMLSTIKSIISSAPSNAFVNEFNKRNKEILKQSDKSKYPKQIIKNGDTFNDNLKKKTNEKFWKPGDETPTTRSNVSINLINNELVSMYFKNTTIIRGDE</sequence>
<dbReference type="Proteomes" id="UP000203229">
    <property type="component" value="Chromosome"/>
</dbReference>
<feature type="signal peptide" evidence="1">
    <location>
        <begin position="1"/>
        <end position="23"/>
    </location>
</feature>
<evidence type="ECO:0008006" key="4">
    <source>
        <dbReference type="Google" id="ProtNLM"/>
    </source>
</evidence>
<organism evidence="2 3">
    <name type="scientific">Spiroplasma corruscae</name>
    <dbReference type="NCBI Taxonomy" id="216934"/>
    <lineage>
        <taxon>Bacteria</taxon>
        <taxon>Bacillati</taxon>
        <taxon>Mycoplasmatota</taxon>
        <taxon>Mollicutes</taxon>
        <taxon>Entomoplasmatales</taxon>
        <taxon>Spiroplasmataceae</taxon>
        <taxon>Spiroplasma</taxon>
    </lineage>
</organism>
<evidence type="ECO:0000313" key="2">
    <source>
        <dbReference type="EMBL" id="ASP27983.1"/>
    </source>
</evidence>
<evidence type="ECO:0000256" key="1">
    <source>
        <dbReference type="SAM" id="SignalP"/>
    </source>
</evidence>